<evidence type="ECO:0000313" key="2">
    <source>
        <dbReference type="Proteomes" id="UP001189122"/>
    </source>
</evidence>
<accession>A0ABN7E850</accession>
<organism evidence="1 2">
    <name type="scientific">Spirodela intermedia</name>
    <name type="common">Intermediate duckweed</name>
    <dbReference type="NCBI Taxonomy" id="51605"/>
    <lineage>
        <taxon>Eukaryota</taxon>
        <taxon>Viridiplantae</taxon>
        <taxon>Streptophyta</taxon>
        <taxon>Embryophyta</taxon>
        <taxon>Tracheophyta</taxon>
        <taxon>Spermatophyta</taxon>
        <taxon>Magnoliopsida</taxon>
        <taxon>Liliopsida</taxon>
        <taxon>Araceae</taxon>
        <taxon>Lemnoideae</taxon>
        <taxon>Spirodela</taxon>
    </lineage>
</organism>
<proteinExistence type="predicted"/>
<name>A0ABN7E850_SPIIN</name>
<comment type="caution">
    <text evidence="1">The sequence shown here is derived from an EMBL/GenBank/DDBJ whole genome shotgun (WGS) entry which is preliminary data.</text>
</comment>
<reference evidence="2" key="1">
    <citation type="journal article" date="2020" name="Sci. Rep.">
        <title>Chromosome-scale genome assembly for the duckweed Spirodela intermedia, integrating cytogenetic maps, PacBio and Oxford Nanopore libraries.</title>
        <authorList>
            <person name="Hoang P.T.N."/>
            <person name="Fiebig A."/>
            <person name="Novak P."/>
            <person name="Macas J."/>
            <person name="Cao H.X."/>
            <person name="Stepanenko A."/>
            <person name="Chen G."/>
            <person name="Borisjuk N."/>
            <person name="Scholz U."/>
            <person name="Schubert I."/>
        </authorList>
    </citation>
    <scope>NUCLEOTIDE SEQUENCE [LARGE SCALE GENOMIC DNA]</scope>
</reference>
<dbReference type="Proteomes" id="UP001189122">
    <property type="component" value="Unassembled WGS sequence"/>
</dbReference>
<keyword evidence="2" id="KW-1185">Reference proteome</keyword>
<sequence>MSTASKMEVGRVLGSFILKSAQQEEALHHIWGVTHTPLSIQAARAPARDSYLTMLPTHLRARLVYQEKRSRPFILECLKMRLREGLEENQGLIIGILVPKISGKRLLGVHQNHQELSITRPKTSAQQDLCILMPKIIVEKRLLGPKTSDNKICARSRFGAPL</sequence>
<protein>
    <submittedName>
        <fullName evidence="1">Uncharacterized protein</fullName>
    </submittedName>
</protein>
<evidence type="ECO:0000313" key="1">
    <source>
        <dbReference type="EMBL" id="CAA6674031.1"/>
    </source>
</evidence>
<gene>
    <name evidence="1" type="ORF">SI7747_UN020389</name>
</gene>
<dbReference type="EMBL" id="CACRZD030000071">
    <property type="protein sequence ID" value="CAA6674031.1"/>
    <property type="molecule type" value="Genomic_DNA"/>
</dbReference>